<evidence type="ECO:0000313" key="1">
    <source>
        <dbReference type="EMBL" id="KAJ9599693.1"/>
    </source>
</evidence>
<dbReference type="EMBL" id="JASPKZ010000663">
    <property type="protein sequence ID" value="KAJ9599693.1"/>
    <property type="molecule type" value="Genomic_DNA"/>
</dbReference>
<feature type="non-terminal residue" evidence="1">
    <location>
        <position position="53"/>
    </location>
</feature>
<accession>A0AAD8AL60</accession>
<name>A0AAD8AL60_DIPPU</name>
<evidence type="ECO:0000313" key="2">
    <source>
        <dbReference type="Proteomes" id="UP001233999"/>
    </source>
</evidence>
<comment type="caution">
    <text evidence="1">The sequence shown here is derived from an EMBL/GenBank/DDBJ whole genome shotgun (WGS) entry which is preliminary data.</text>
</comment>
<sequence length="53" mass="6190">CFHDCQFFSFFSFAELCNQARSNWSFHLFNGHPHRVPENKVDKFRVHATSGAS</sequence>
<keyword evidence="2" id="KW-1185">Reference proteome</keyword>
<gene>
    <name evidence="1" type="ORF">L9F63_026458</name>
</gene>
<dbReference type="Proteomes" id="UP001233999">
    <property type="component" value="Unassembled WGS sequence"/>
</dbReference>
<proteinExistence type="predicted"/>
<dbReference type="AlphaFoldDB" id="A0AAD8AL60"/>
<organism evidence="1 2">
    <name type="scientific">Diploptera punctata</name>
    <name type="common">Pacific beetle cockroach</name>
    <dbReference type="NCBI Taxonomy" id="6984"/>
    <lineage>
        <taxon>Eukaryota</taxon>
        <taxon>Metazoa</taxon>
        <taxon>Ecdysozoa</taxon>
        <taxon>Arthropoda</taxon>
        <taxon>Hexapoda</taxon>
        <taxon>Insecta</taxon>
        <taxon>Pterygota</taxon>
        <taxon>Neoptera</taxon>
        <taxon>Polyneoptera</taxon>
        <taxon>Dictyoptera</taxon>
        <taxon>Blattodea</taxon>
        <taxon>Blaberoidea</taxon>
        <taxon>Blaberidae</taxon>
        <taxon>Diplopterinae</taxon>
        <taxon>Diploptera</taxon>
    </lineage>
</organism>
<protein>
    <submittedName>
        <fullName evidence="1">Uncharacterized protein</fullName>
    </submittedName>
</protein>
<feature type="non-terminal residue" evidence="1">
    <location>
        <position position="1"/>
    </location>
</feature>
<reference evidence="1" key="1">
    <citation type="journal article" date="2023" name="IScience">
        <title>Live-bearing cockroach genome reveals convergent evolutionary mechanisms linked to viviparity in insects and beyond.</title>
        <authorList>
            <person name="Fouks B."/>
            <person name="Harrison M.C."/>
            <person name="Mikhailova A.A."/>
            <person name="Marchal E."/>
            <person name="English S."/>
            <person name="Carruthers M."/>
            <person name="Jennings E.C."/>
            <person name="Chiamaka E.L."/>
            <person name="Frigard R.A."/>
            <person name="Pippel M."/>
            <person name="Attardo G.M."/>
            <person name="Benoit J.B."/>
            <person name="Bornberg-Bauer E."/>
            <person name="Tobe S.S."/>
        </authorList>
    </citation>
    <scope>NUCLEOTIDE SEQUENCE</scope>
    <source>
        <strain evidence="1">Stay&amp;Tobe</strain>
    </source>
</reference>
<reference evidence="1" key="2">
    <citation type="submission" date="2023-05" db="EMBL/GenBank/DDBJ databases">
        <authorList>
            <person name="Fouks B."/>
        </authorList>
    </citation>
    <scope>NUCLEOTIDE SEQUENCE</scope>
    <source>
        <strain evidence="1">Stay&amp;Tobe</strain>
        <tissue evidence="1">Testes</tissue>
    </source>
</reference>